<accession>A0A8X6NVX0</accession>
<organism evidence="2 3">
    <name type="scientific">Nephila pilipes</name>
    <name type="common">Giant wood spider</name>
    <name type="synonym">Nephila maculata</name>
    <dbReference type="NCBI Taxonomy" id="299642"/>
    <lineage>
        <taxon>Eukaryota</taxon>
        <taxon>Metazoa</taxon>
        <taxon>Ecdysozoa</taxon>
        <taxon>Arthropoda</taxon>
        <taxon>Chelicerata</taxon>
        <taxon>Arachnida</taxon>
        <taxon>Araneae</taxon>
        <taxon>Araneomorphae</taxon>
        <taxon>Entelegynae</taxon>
        <taxon>Araneoidea</taxon>
        <taxon>Nephilidae</taxon>
        <taxon>Nephila</taxon>
    </lineage>
</organism>
<evidence type="ECO:0000256" key="1">
    <source>
        <dbReference type="SAM" id="Phobius"/>
    </source>
</evidence>
<keyword evidence="1" id="KW-0472">Membrane</keyword>
<feature type="transmembrane region" description="Helical" evidence="1">
    <location>
        <begin position="73"/>
        <end position="94"/>
    </location>
</feature>
<dbReference type="EMBL" id="BMAW01108618">
    <property type="protein sequence ID" value="GFT34945.1"/>
    <property type="molecule type" value="Genomic_DNA"/>
</dbReference>
<evidence type="ECO:0000313" key="3">
    <source>
        <dbReference type="Proteomes" id="UP000887013"/>
    </source>
</evidence>
<dbReference type="AlphaFoldDB" id="A0A8X6NVX0"/>
<keyword evidence="1" id="KW-1133">Transmembrane helix</keyword>
<comment type="caution">
    <text evidence="2">The sequence shown here is derived from an EMBL/GenBank/DDBJ whole genome shotgun (WGS) entry which is preliminary data.</text>
</comment>
<reference evidence="2" key="1">
    <citation type="submission" date="2020-08" db="EMBL/GenBank/DDBJ databases">
        <title>Multicomponent nature underlies the extraordinary mechanical properties of spider dragline silk.</title>
        <authorList>
            <person name="Kono N."/>
            <person name="Nakamura H."/>
            <person name="Mori M."/>
            <person name="Yoshida Y."/>
            <person name="Ohtoshi R."/>
            <person name="Malay A.D."/>
            <person name="Moran D.A.P."/>
            <person name="Tomita M."/>
            <person name="Numata K."/>
            <person name="Arakawa K."/>
        </authorList>
    </citation>
    <scope>NUCLEOTIDE SEQUENCE</scope>
</reference>
<dbReference type="Proteomes" id="UP000887013">
    <property type="component" value="Unassembled WGS sequence"/>
</dbReference>
<name>A0A8X6NVX0_NEPPI</name>
<keyword evidence="1" id="KW-0812">Transmembrane</keyword>
<proteinExistence type="predicted"/>
<sequence length="102" mass="11868">MRRNLEANVDEQWKSREGCRKSVLVGRKICGREAVWEAARIWIGIIGKNGGSYRELRNYRRDIVSARALAPNVFGGTFVYVFVQFVIFIFVRILNKRSFVNK</sequence>
<gene>
    <name evidence="2" type="ORF">NPIL_664031</name>
</gene>
<keyword evidence="3" id="KW-1185">Reference proteome</keyword>
<protein>
    <submittedName>
        <fullName evidence="2">Uncharacterized protein</fullName>
    </submittedName>
</protein>
<evidence type="ECO:0000313" key="2">
    <source>
        <dbReference type="EMBL" id="GFT34945.1"/>
    </source>
</evidence>